<dbReference type="GO" id="GO:0071949">
    <property type="term" value="F:FAD binding"/>
    <property type="evidence" value="ECO:0007669"/>
    <property type="project" value="InterPro"/>
</dbReference>
<dbReference type="InterPro" id="IPR011601">
    <property type="entry name" value="MurB_C"/>
</dbReference>
<evidence type="ECO:0000256" key="1">
    <source>
        <dbReference type="ARBA" id="ARBA00001974"/>
    </source>
</evidence>
<dbReference type="GO" id="GO:0008762">
    <property type="term" value="F:UDP-N-acetylmuramate dehydrogenase activity"/>
    <property type="evidence" value="ECO:0007669"/>
    <property type="project" value="UniProtKB-EC"/>
</dbReference>
<dbReference type="InterPro" id="IPR016167">
    <property type="entry name" value="FAD-bd_PCMH_sub1"/>
</dbReference>
<evidence type="ECO:0000256" key="13">
    <source>
        <dbReference type="ARBA" id="ARBA00023002"/>
    </source>
</evidence>
<keyword evidence="10" id="KW-0521">NADP</keyword>
<evidence type="ECO:0000256" key="4">
    <source>
        <dbReference type="ARBA" id="ARBA00004752"/>
    </source>
</evidence>
<dbReference type="SUPFAM" id="SSF56176">
    <property type="entry name" value="FAD-binding/transporter-associated domain-like"/>
    <property type="match status" value="1"/>
</dbReference>
<comment type="pathway">
    <text evidence="4">Cell wall biogenesis; peptidoglycan biosynthesis.</text>
</comment>
<dbReference type="GO" id="GO:0071555">
    <property type="term" value="P:cell wall organization"/>
    <property type="evidence" value="ECO:0007669"/>
    <property type="project" value="UniProtKB-KW"/>
</dbReference>
<dbReference type="Pfam" id="PF02873">
    <property type="entry name" value="MurB_C"/>
    <property type="match status" value="1"/>
</dbReference>
<dbReference type="InterPro" id="IPR036318">
    <property type="entry name" value="FAD-bd_PCMH-like_sf"/>
</dbReference>
<comment type="caution">
    <text evidence="18">The sequence shown here is derived from an EMBL/GenBank/DDBJ whole genome shotgun (WGS) entry which is preliminary data.</text>
</comment>
<dbReference type="GO" id="GO:0051301">
    <property type="term" value="P:cell division"/>
    <property type="evidence" value="ECO:0007669"/>
    <property type="project" value="UniProtKB-KW"/>
</dbReference>
<evidence type="ECO:0000256" key="11">
    <source>
        <dbReference type="ARBA" id="ARBA00022960"/>
    </source>
</evidence>
<evidence type="ECO:0000256" key="7">
    <source>
        <dbReference type="ARBA" id="ARBA00022618"/>
    </source>
</evidence>
<keyword evidence="14" id="KW-0131">Cell cycle</keyword>
<comment type="function">
    <text evidence="2">Cell wall formation.</text>
</comment>
<dbReference type="InterPro" id="IPR006094">
    <property type="entry name" value="Oxid_FAD_bind_N"/>
</dbReference>
<keyword evidence="12" id="KW-0573">Peptidoglycan synthesis</keyword>
<dbReference type="Pfam" id="PF01565">
    <property type="entry name" value="FAD_binding_4"/>
    <property type="match status" value="1"/>
</dbReference>
<protein>
    <recommendedName>
        <fullName evidence="5">UDP-N-acetylmuramate dehydrogenase</fullName>
        <ecNumber evidence="5">1.3.1.98</ecNumber>
    </recommendedName>
</protein>
<evidence type="ECO:0000256" key="10">
    <source>
        <dbReference type="ARBA" id="ARBA00022857"/>
    </source>
</evidence>
<dbReference type="PROSITE" id="PS51387">
    <property type="entry name" value="FAD_PCMH"/>
    <property type="match status" value="1"/>
</dbReference>
<dbReference type="EC" id="1.3.1.98" evidence="5"/>
<sequence length="283" mass="31680">MEVQKNRSLKEFTTFKIGGRAKYFIEARTFDEMKQGFLFAKENNLKTFILGKGSNILFDDKGFSGLVIYNNINFLRIFQNNVYVGAGYSFPALGVKTANNNLSGLEFAAGVPGSLGGAIYMNASSYSQAVSDAIKNIVYLTFDGEIITLKKEECSFAYRNSIFQKMKGAILSSVFSLKKDNNAKKRQLEILQKKLKNQPMNEKNVGCIFKNPKNTSAKILIDECSLINYKIGEAIISEVHPNFIINENKATSKDVLKLISHIKKVVKKKKNITLIEEVKVISP</sequence>
<feature type="domain" description="FAD-binding PCMH-type" evidence="17">
    <location>
        <begin position="16"/>
        <end position="180"/>
    </location>
</feature>
<evidence type="ECO:0000256" key="16">
    <source>
        <dbReference type="ARBA" id="ARBA00048914"/>
    </source>
</evidence>
<dbReference type="InterPro" id="IPR003170">
    <property type="entry name" value="MurB"/>
</dbReference>
<dbReference type="PANTHER" id="PTHR21071:SF4">
    <property type="entry name" value="UDP-N-ACETYLENOLPYRUVOYLGLUCOSAMINE REDUCTASE"/>
    <property type="match status" value="1"/>
</dbReference>
<evidence type="ECO:0000256" key="12">
    <source>
        <dbReference type="ARBA" id="ARBA00022984"/>
    </source>
</evidence>
<dbReference type="Gene3D" id="3.30.43.10">
    <property type="entry name" value="Uridine Diphospho-n-acetylenolpyruvylglucosamine Reductase, domain 2"/>
    <property type="match status" value="1"/>
</dbReference>
<keyword evidence="8" id="KW-0285">Flavoprotein</keyword>
<dbReference type="GO" id="GO:0008360">
    <property type="term" value="P:regulation of cell shape"/>
    <property type="evidence" value="ECO:0007669"/>
    <property type="project" value="UniProtKB-KW"/>
</dbReference>
<evidence type="ECO:0000256" key="2">
    <source>
        <dbReference type="ARBA" id="ARBA00003921"/>
    </source>
</evidence>
<reference evidence="18" key="1">
    <citation type="journal article" date="2015" name="Nature">
        <title>Complex archaea that bridge the gap between prokaryotes and eukaryotes.</title>
        <authorList>
            <person name="Spang A."/>
            <person name="Saw J.H."/>
            <person name="Jorgensen S.L."/>
            <person name="Zaremba-Niedzwiedzka K."/>
            <person name="Martijn J."/>
            <person name="Lind A.E."/>
            <person name="van Eijk R."/>
            <person name="Schleper C."/>
            <person name="Guy L."/>
            <person name="Ettema T.J."/>
        </authorList>
    </citation>
    <scope>NUCLEOTIDE SEQUENCE</scope>
</reference>
<dbReference type="InterPro" id="IPR036635">
    <property type="entry name" value="MurB_C_sf"/>
</dbReference>
<evidence type="ECO:0000256" key="3">
    <source>
        <dbReference type="ARBA" id="ARBA00004496"/>
    </source>
</evidence>
<keyword evidence="11" id="KW-0133">Cell shape</keyword>
<organism evidence="18">
    <name type="scientific">marine sediment metagenome</name>
    <dbReference type="NCBI Taxonomy" id="412755"/>
    <lineage>
        <taxon>unclassified sequences</taxon>
        <taxon>metagenomes</taxon>
        <taxon>ecological metagenomes</taxon>
    </lineage>
</organism>
<name>A0A0F9FGT9_9ZZZZ</name>
<dbReference type="EMBL" id="LAZR01030484">
    <property type="protein sequence ID" value="KKL56465.1"/>
    <property type="molecule type" value="Genomic_DNA"/>
</dbReference>
<dbReference type="PANTHER" id="PTHR21071">
    <property type="entry name" value="UDP-N-ACETYLENOLPYRUVOYLGLUCOSAMINE REDUCTASE"/>
    <property type="match status" value="1"/>
</dbReference>
<comment type="cofactor">
    <cofactor evidence="1">
        <name>FAD</name>
        <dbReference type="ChEBI" id="CHEBI:57692"/>
    </cofactor>
</comment>
<gene>
    <name evidence="18" type="ORF">LCGC14_2245160</name>
</gene>
<evidence type="ECO:0000259" key="17">
    <source>
        <dbReference type="PROSITE" id="PS51387"/>
    </source>
</evidence>
<proteinExistence type="inferred from homology"/>
<dbReference type="InterPro" id="IPR016166">
    <property type="entry name" value="FAD-bd_PCMH"/>
</dbReference>
<dbReference type="GO" id="GO:0005829">
    <property type="term" value="C:cytosol"/>
    <property type="evidence" value="ECO:0007669"/>
    <property type="project" value="TreeGrafter"/>
</dbReference>
<comment type="subcellular location">
    <subcellularLocation>
        <location evidence="3">Cytoplasm</location>
    </subcellularLocation>
</comment>
<dbReference type="Gene3D" id="3.90.78.10">
    <property type="entry name" value="UDP-N-acetylenolpyruvoylglucosamine reductase, C-terminal domain"/>
    <property type="match status" value="1"/>
</dbReference>
<dbReference type="AlphaFoldDB" id="A0A0F9FGT9"/>
<evidence type="ECO:0000256" key="9">
    <source>
        <dbReference type="ARBA" id="ARBA00022827"/>
    </source>
</evidence>
<keyword evidence="15" id="KW-0961">Cell wall biogenesis/degradation</keyword>
<evidence type="ECO:0000313" key="18">
    <source>
        <dbReference type="EMBL" id="KKL56465.1"/>
    </source>
</evidence>
<dbReference type="Gene3D" id="3.30.465.10">
    <property type="match status" value="1"/>
</dbReference>
<dbReference type="SUPFAM" id="SSF56194">
    <property type="entry name" value="Uridine diphospho-N-Acetylenolpyruvylglucosamine reductase, MurB, C-terminal domain"/>
    <property type="match status" value="1"/>
</dbReference>
<dbReference type="InterPro" id="IPR016169">
    <property type="entry name" value="FAD-bd_PCMH_sub2"/>
</dbReference>
<keyword evidence="7" id="KW-0132">Cell division</keyword>
<evidence type="ECO:0000256" key="5">
    <source>
        <dbReference type="ARBA" id="ARBA00012518"/>
    </source>
</evidence>
<keyword evidence="6" id="KW-0963">Cytoplasm</keyword>
<evidence type="ECO:0000256" key="6">
    <source>
        <dbReference type="ARBA" id="ARBA00022490"/>
    </source>
</evidence>
<keyword evidence="9" id="KW-0274">FAD</keyword>
<evidence type="ECO:0000256" key="14">
    <source>
        <dbReference type="ARBA" id="ARBA00023306"/>
    </source>
</evidence>
<keyword evidence="13" id="KW-0560">Oxidoreductase</keyword>
<dbReference type="UniPathway" id="UPA00219"/>
<dbReference type="HAMAP" id="MF_00037">
    <property type="entry name" value="MurB"/>
    <property type="match status" value="1"/>
</dbReference>
<evidence type="ECO:0000256" key="15">
    <source>
        <dbReference type="ARBA" id="ARBA00023316"/>
    </source>
</evidence>
<dbReference type="NCBIfam" id="TIGR00179">
    <property type="entry name" value="murB"/>
    <property type="match status" value="1"/>
</dbReference>
<evidence type="ECO:0000256" key="8">
    <source>
        <dbReference type="ARBA" id="ARBA00022630"/>
    </source>
</evidence>
<dbReference type="GO" id="GO:0009252">
    <property type="term" value="P:peptidoglycan biosynthetic process"/>
    <property type="evidence" value="ECO:0007669"/>
    <property type="project" value="UniProtKB-UniPathway"/>
</dbReference>
<dbReference type="NCBIfam" id="NF010480">
    <property type="entry name" value="PRK13905.1"/>
    <property type="match status" value="1"/>
</dbReference>
<comment type="catalytic activity">
    <reaction evidence="16">
        <text>UDP-N-acetyl-alpha-D-muramate + NADP(+) = UDP-N-acetyl-3-O-(1-carboxyvinyl)-alpha-D-glucosamine + NADPH + H(+)</text>
        <dbReference type="Rhea" id="RHEA:12248"/>
        <dbReference type="ChEBI" id="CHEBI:15378"/>
        <dbReference type="ChEBI" id="CHEBI:57783"/>
        <dbReference type="ChEBI" id="CHEBI:58349"/>
        <dbReference type="ChEBI" id="CHEBI:68483"/>
        <dbReference type="ChEBI" id="CHEBI:70757"/>
        <dbReference type="EC" id="1.3.1.98"/>
    </reaction>
</comment>
<accession>A0A0F9FGT9</accession>